<dbReference type="OrthoDB" id="3197626at2759"/>
<name>A0A9P5TE51_9AGAM</name>
<evidence type="ECO:0000313" key="3">
    <source>
        <dbReference type="Proteomes" id="UP000759537"/>
    </source>
</evidence>
<comment type="caution">
    <text evidence="2">The sequence shown here is derived from an EMBL/GenBank/DDBJ whole genome shotgun (WGS) entry which is preliminary data.</text>
</comment>
<proteinExistence type="predicted"/>
<dbReference type="AlphaFoldDB" id="A0A9P5TE51"/>
<reference evidence="2" key="2">
    <citation type="journal article" date="2020" name="Nat. Commun.">
        <title>Large-scale genome sequencing of mycorrhizal fungi provides insights into the early evolution of symbiotic traits.</title>
        <authorList>
            <person name="Miyauchi S."/>
            <person name="Kiss E."/>
            <person name="Kuo A."/>
            <person name="Drula E."/>
            <person name="Kohler A."/>
            <person name="Sanchez-Garcia M."/>
            <person name="Morin E."/>
            <person name="Andreopoulos B."/>
            <person name="Barry K.W."/>
            <person name="Bonito G."/>
            <person name="Buee M."/>
            <person name="Carver A."/>
            <person name="Chen C."/>
            <person name="Cichocki N."/>
            <person name="Clum A."/>
            <person name="Culley D."/>
            <person name="Crous P.W."/>
            <person name="Fauchery L."/>
            <person name="Girlanda M."/>
            <person name="Hayes R.D."/>
            <person name="Keri Z."/>
            <person name="LaButti K."/>
            <person name="Lipzen A."/>
            <person name="Lombard V."/>
            <person name="Magnuson J."/>
            <person name="Maillard F."/>
            <person name="Murat C."/>
            <person name="Nolan M."/>
            <person name="Ohm R.A."/>
            <person name="Pangilinan J."/>
            <person name="Pereira M.F."/>
            <person name="Perotto S."/>
            <person name="Peter M."/>
            <person name="Pfister S."/>
            <person name="Riley R."/>
            <person name="Sitrit Y."/>
            <person name="Stielow J.B."/>
            <person name="Szollosi G."/>
            <person name="Zifcakova L."/>
            <person name="Stursova M."/>
            <person name="Spatafora J.W."/>
            <person name="Tedersoo L."/>
            <person name="Vaario L.M."/>
            <person name="Yamada A."/>
            <person name="Yan M."/>
            <person name="Wang P."/>
            <person name="Xu J."/>
            <person name="Bruns T."/>
            <person name="Baldrian P."/>
            <person name="Vilgalys R."/>
            <person name="Dunand C."/>
            <person name="Henrissat B."/>
            <person name="Grigoriev I.V."/>
            <person name="Hibbett D."/>
            <person name="Nagy L.G."/>
            <person name="Martin F.M."/>
        </authorList>
    </citation>
    <scope>NUCLEOTIDE SEQUENCE</scope>
    <source>
        <strain evidence="2">Prilba</strain>
    </source>
</reference>
<accession>A0A9P5TE51</accession>
<keyword evidence="1" id="KW-0472">Membrane</keyword>
<evidence type="ECO:0000256" key="1">
    <source>
        <dbReference type="SAM" id="Phobius"/>
    </source>
</evidence>
<feature type="transmembrane region" description="Helical" evidence="1">
    <location>
        <begin position="84"/>
        <end position="110"/>
    </location>
</feature>
<keyword evidence="1" id="KW-0812">Transmembrane</keyword>
<feature type="transmembrane region" description="Helical" evidence="1">
    <location>
        <begin position="117"/>
        <end position="141"/>
    </location>
</feature>
<feature type="transmembrane region" description="Helical" evidence="1">
    <location>
        <begin position="161"/>
        <end position="182"/>
    </location>
</feature>
<sequence length="355" mass="39702">MVNYNDPATIAQDAEAVMKLWHLMDGVYIWEFLTTLNYEWDLIRGHRPYRWTIWVYSLSRVTALLSVILNVIGFDIMTEINCEVWVTCLAVFSSTAFISATLLIVLRVIVVWNKAKIIITIAMAIWVADNAIFLLATIQLHAKWSPEANVCIITNFNTTKYAVIGSLFSDIALLLIMLIGLLPLRGEAGGALALGRILWNQGLVWLLLATVGEVPSTVLMILNLNGSFSFPPIHQRWVLIELYSGETISASQPHNPESWYDHSDNCCNKAASLSHKHLLFQNNPRVIGRSAAEPRTQPGPIPLSQIEVSVRTEYNQFASSQMGRSGTYISTDPEGRYEAHEVSLNVDVESGLEEK</sequence>
<dbReference type="Proteomes" id="UP000759537">
    <property type="component" value="Unassembled WGS sequence"/>
</dbReference>
<dbReference type="EMBL" id="WHVB01000001">
    <property type="protein sequence ID" value="KAF8487400.1"/>
    <property type="molecule type" value="Genomic_DNA"/>
</dbReference>
<evidence type="ECO:0000313" key="2">
    <source>
        <dbReference type="EMBL" id="KAF8487400.1"/>
    </source>
</evidence>
<keyword evidence="3" id="KW-1185">Reference proteome</keyword>
<feature type="transmembrane region" description="Helical" evidence="1">
    <location>
        <begin position="53"/>
        <end position="72"/>
    </location>
</feature>
<organism evidence="2 3">
    <name type="scientific">Russula ochroleuca</name>
    <dbReference type="NCBI Taxonomy" id="152965"/>
    <lineage>
        <taxon>Eukaryota</taxon>
        <taxon>Fungi</taxon>
        <taxon>Dikarya</taxon>
        <taxon>Basidiomycota</taxon>
        <taxon>Agaricomycotina</taxon>
        <taxon>Agaricomycetes</taxon>
        <taxon>Russulales</taxon>
        <taxon>Russulaceae</taxon>
        <taxon>Russula</taxon>
    </lineage>
</organism>
<feature type="transmembrane region" description="Helical" evidence="1">
    <location>
        <begin position="203"/>
        <end position="222"/>
    </location>
</feature>
<gene>
    <name evidence="2" type="ORF">DFH94DRAFT_798045</name>
</gene>
<protein>
    <submittedName>
        <fullName evidence="2">Uncharacterized protein</fullName>
    </submittedName>
</protein>
<reference evidence="2" key="1">
    <citation type="submission" date="2019-10" db="EMBL/GenBank/DDBJ databases">
        <authorList>
            <consortium name="DOE Joint Genome Institute"/>
            <person name="Kuo A."/>
            <person name="Miyauchi S."/>
            <person name="Kiss E."/>
            <person name="Drula E."/>
            <person name="Kohler A."/>
            <person name="Sanchez-Garcia M."/>
            <person name="Andreopoulos B."/>
            <person name="Barry K.W."/>
            <person name="Bonito G."/>
            <person name="Buee M."/>
            <person name="Carver A."/>
            <person name="Chen C."/>
            <person name="Cichocki N."/>
            <person name="Clum A."/>
            <person name="Culley D."/>
            <person name="Crous P.W."/>
            <person name="Fauchery L."/>
            <person name="Girlanda M."/>
            <person name="Hayes R."/>
            <person name="Keri Z."/>
            <person name="LaButti K."/>
            <person name="Lipzen A."/>
            <person name="Lombard V."/>
            <person name="Magnuson J."/>
            <person name="Maillard F."/>
            <person name="Morin E."/>
            <person name="Murat C."/>
            <person name="Nolan M."/>
            <person name="Ohm R."/>
            <person name="Pangilinan J."/>
            <person name="Pereira M."/>
            <person name="Perotto S."/>
            <person name="Peter M."/>
            <person name="Riley R."/>
            <person name="Sitrit Y."/>
            <person name="Stielow B."/>
            <person name="Szollosi G."/>
            <person name="Zifcakova L."/>
            <person name="Stursova M."/>
            <person name="Spatafora J.W."/>
            <person name="Tedersoo L."/>
            <person name="Vaario L.-M."/>
            <person name="Yamada A."/>
            <person name="Yan M."/>
            <person name="Wang P."/>
            <person name="Xu J."/>
            <person name="Bruns T."/>
            <person name="Baldrian P."/>
            <person name="Vilgalys R."/>
            <person name="Henrissat B."/>
            <person name="Grigoriev I.V."/>
            <person name="Hibbett D."/>
            <person name="Nagy L.G."/>
            <person name="Martin F.M."/>
        </authorList>
    </citation>
    <scope>NUCLEOTIDE SEQUENCE</scope>
    <source>
        <strain evidence="2">Prilba</strain>
    </source>
</reference>
<keyword evidence="1" id="KW-1133">Transmembrane helix</keyword>